<organism evidence="1 2">
    <name type="scientific">Dokdonella immobilis</name>
    <dbReference type="NCBI Taxonomy" id="578942"/>
    <lineage>
        <taxon>Bacteria</taxon>
        <taxon>Pseudomonadati</taxon>
        <taxon>Pseudomonadota</taxon>
        <taxon>Gammaproteobacteria</taxon>
        <taxon>Lysobacterales</taxon>
        <taxon>Rhodanobacteraceae</taxon>
        <taxon>Dokdonella</taxon>
    </lineage>
</organism>
<proteinExistence type="predicted"/>
<keyword evidence="2" id="KW-1185">Reference proteome</keyword>
<dbReference type="AlphaFoldDB" id="A0A1I4W7Z1"/>
<dbReference type="EMBL" id="FOVF01000004">
    <property type="protein sequence ID" value="SFN09864.1"/>
    <property type="molecule type" value="Genomic_DNA"/>
</dbReference>
<dbReference type="InterPro" id="IPR045617">
    <property type="entry name" value="DUF6445"/>
</dbReference>
<protein>
    <submittedName>
        <fullName evidence="1">Uncharacterized protein</fullName>
    </submittedName>
</protein>
<dbReference type="Proteomes" id="UP000198575">
    <property type="component" value="Unassembled WGS sequence"/>
</dbReference>
<dbReference type="RefSeq" id="WP_139224852.1">
    <property type="nucleotide sequence ID" value="NZ_FOVF01000004.1"/>
</dbReference>
<evidence type="ECO:0000313" key="1">
    <source>
        <dbReference type="EMBL" id="SFN09864.1"/>
    </source>
</evidence>
<evidence type="ECO:0000313" key="2">
    <source>
        <dbReference type="Proteomes" id="UP000198575"/>
    </source>
</evidence>
<dbReference type="STRING" id="578942.SAMN05216289_10485"/>
<accession>A0A1I4W7Z1</accession>
<reference evidence="1 2" key="1">
    <citation type="submission" date="2016-10" db="EMBL/GenBank/DDBJ databases">
        <authorList>
            <person name="de Groot N.N."/>
        </authorList>
    </citation>
    <scope>NUCLEOTIDE SEQUENCE [LARGE SCALE GENOMIC DNA]</scope>
    <source>
        <strain evidence="1 2">CGMCC 1.7659</strain>
    </source>
</reference>
<sequence>MFNSRPTIQTVALTAGVRVHVIDDALSDPGRWVALAAEHRDAFESAPFNAYPGLELRMPDELSARLDAFFAEHIRARLGARRTMRMYSRLAMATRPVDELEPRQWICHRDRLEVGPDRVIAASVAYLFKDAAQGGTAFFVPRRDAHETAMLIHESGQLAPAEFTRKYGIPPSYPVASNDWFEKVGTVEAKWNRMIFYDGGALFHSSDIEAPERLCVDPARGRLTWNGFFVCRRAAAAGSDAG</sequence>
<dbReference type="Pfam" id="PF20043">
    <property type="entry name" value="DUF6445"/>
    <property type="match status" value="1"/>
</dbReference>
<gene>
    <name evidence="1" type="ORF">SAMN05216289_10485</name>
</gene>
<name>A0A1I4W7Z1_9GAMM</name>
<dbReference type="OrthoDB" id="4048724at2"/>